<dbReference type="Proteomes" id="UP001558613">
    <property type="component" value="Unassembled WGS sequence"/>
</dbReference>
<dbReference type="EMBL" id="JAYMGO010000022">
    <property type="protein sequence ID" value="KAL1250563.1"/>
    <property type="molecule type" value="Genomic_DNA"/>
</dbReference>
<feature type="non-terminal residue" evidence="2">
    <location>
        <position position="1"/>
    </location>
</feature>
<feature type="region of interest" description="Disordered" evidence="1">
    <location>
        <begin position="1"/>
        <end position="20"/>
    </location>
</feature>
<proteinExistence type="predicted"/>
<evidence type="ECO:0000313" key="3">
    <source>
        <dbReference type="Proteomes" id="UP001558613"/>
    </source>
</evidence>
<feature type="region of interest" description="Disordered" evidence="1">
    <location>
        <begin position="34"/>
        <end position="57"/>
    </location>
</feature>
<protein>
    <submittedName>
        <fullName evidence="2">Uncharacterized protein</fullName>
    </submittedName>
</protein>
<feature type="compositionally biased region" description="Basic residues" evidence="1">
    <location>
        <begin position="1"/>
        <end position="12"/>
    </location>
</feature>
<sequence>TGRQQHIQHHHSEHWGPSRMCAKPPSLHWVISEQHPLGRVDAPPTEGSENMENRQGR</sequence>
<name>A0ABR3LGB9_9TELE</name>
<reference evidence="2 3" key="1">
    <citation type="submission" date="2023-09" db="EMBL/GenBank/DDBJ databases">
        <authorList>
            <person name="Wang M."/>
        </authorList>
    </citation>
    <scope>NUCLEOTIDE SEQUENCE [LARGE SCALE GENOMIC DNA]</scope>
    <source>
        <strain evidence="2">GT-2023</strain>
        <tissue evidence="2">Liver</tissue>
    </source>
</reference>
<keyword evidence="3" id="KW-1185">Reference proteome</keyword>
<feature type="non-terminal residue" evidence="2">
    <location>
        <position position="57"/>
    </location>
</feature>
<evidence type="ECO:0000313" key="2">
    <source>
        <dbReference type="EMBL" id="KAL1250563.1"/>
    </source>
</evidence>
<accession>A0ABR3LGB9</accession>
<organism evidence="2 3">
    <name type="scientific">Cirrhinus molitorella</name>
    <name type="common">mud carp</name>
    <dbReference type="NCBI Taxonomy" id="172907"/>
    <lineage>
        <taxon>Eukaryota</taxon>
        <taxon>Metazoa</taxon>
        <taxon>Chordata</taxon>
        <taxon>Craniata</taxon>
        <taxon>Vertebrata</taxon>
        <taxon>Euteleostomi</taxon>
        <taxon>Actinopterygii</taxon>
        <taxon>Neopterygii</taxon>
        <taxon>Teleostei</taxon>
        <taxon>Ostariophysi</taxon>
        <taxon>Cypriniformes</taxon>
        <taxon>Cyprinidae</taxon>
        <taxon>Labeoninae</taxon>
        <taxon>Labeonini</taxon>
        <taxon>Cirrhinus</taxon>
    </lineage>
</organism>
<gene>
    <name evidence="2" type="ORF">QQF64_018359</name>
</gene>
<evidence type="ECO:0000256" key="1">
    <source>
        <dbReference type="SAM" id="MobiDB-lite"/>
    </source>
</evidence>
<comment type="caution">
    <text evidence="2">The sequence shown here is derived from an EMBL/GenBank/DDBJ whole genome shotgun (WGS) entry which is preliminary data.</text>
</comment>